<comment type="caution">
    <text evidence="2">The sequence shown here is derived from an EMBL/GenBank/DDBJ whole genome shotgun (WGS) entry which is preliminary data.</text>
</comment>
<dbReference type="EMBL" id="PHQY01000764">
    <property type="protein sequence ID" value="PJO40085.1"/>
    <property type="molecule type" value="Genomic_DNA"/>
</dbReference>
<dbReference type="PANTHER" id="PTHR37813">
    <property type="entry name" value="FELS-2 PROPHAGE PROTEIN"/>
    <property type="match status" value="1"/>
</dbReference>
<dbReference type="AlphaFoldDB" id="A0A2M9PW91"/>
<sequence>GVATEIWGSISSAIIEIVSTIISGIEVGWNKLKETTEIVFNVVKSFLSDVWNNVKNMIVGTVGSIVDLVVSGWTRFSQMTTNTFNTIKNFLSNVWESIKTTVVNTATQLVTSTIQKFLDIKEAIEAKMNEAKRVVTDIWDKILSVFRALDLRKIGKDIIQGLINGIGDMADLVWDKAKSIASSIGDAIKRTLKINSPSRVMIAIGKGVGEGLAIGIEKGSDGVNRAAEKLAEAAIPDLTERLSISKEAIEKAQQIISNVIKANAVEIQALQKEAENKRAEISQQASDKITAIKNNAAKKHVALTADQVAQIKKIEEQSLKDREAITNQYAEKMAKAESRSADVKFKALKEYVEAQKSAGEMSAKQEAEFWRYSATAFKEGTKEKTNALKEFKKAYSEMVKEQFEKEKDYVEKRKKYNSISLAEELKIYERYLGQYAAGTDERTYYEEKFYNTKKEISEKIKTINNDYLKQTQDVNKKLLDEEQKLNDDYKKALDSRIKSIKGYFGLFDEVKVVDPIDSSSLTQNLSEQVNALSQWRIELSKLEIRGLSSEIIDELEAMGPSVLAQLEALNRMTDAEMFQYQDLYEKKLLIARESAIKELEPLEAETKEKIEELRKTANSELNILNSEWQMKIKEVVLGTEETLGSMHDIGKNAIQGLIDGMKGMQSALQQTANNLVQNVSDTLRDALNLKPKSSLLKKVGDGVVDGFDSIMNKATNVSKLLANSVTHESSSLLPIQKSKNNKTSQNSGPSTIVVQSILDGQVLGESVVDVVSGKQYSNASIHALTRGLSGI</sequence>
<evidence type="ECO:0000313" key="3">
    <source>
        <dbReference type="Proteomes" id="UP000232101"/>
    </source>
</evidence>
<reference evidence="2 3" key="1">
    <citation type="submission" date="2017-11" db="EMBL/GenBank/DDBJ databases">
        <title>Bacterial isolate from king chilli rhizosphere.</title>
        <authorList>
            <person name="Takhelmayum P."/>
            <person name="Sarangthem I."/>
        </authorList>
    </citation>
    <scope>NUCLEOTIDE SEQUENCE [LARGE SCALE GENOMIC DNA]</scope>
    <source>
        <strain evidence="3">t26</strain>
    </source>
</reference>
<dbReference type="Proteomes" id="UP000232101">
    <property type="component" value="Unassembled WGS sequence"/>
</dbReference>
<accession>A0A2M9PW91</accession>
<gene>
    <name evidence="2" type="ORF">CWD94_30095</name>
</gene>
<evidence type="ECO:0008006" key="4">
    <source>
        <dbReference type="Google" id="ProtNLM"/>
    </source>
</evidence>
<proteinExistence type="predicted"/>
<keyword evidence="1" id="KW-0175">Coiled coil</keyword>
<feature type="coiled-coil region" evidence="1">
    <location>
        <begin position="260"/>
        <end position="287"/>
    </location>
</feature>
<evidence type="ECO:0000313" key="2">
    <source>
        <dbReference type="EMBL" id="PJO40085.1"/>
    </source>
</evidence>
<evidence type="ECO:0000256" key="1">
    <source>
        <dbReference type="SAM" id="Coils"/>
    </source>
</evidence>
<organism evidence="2 3">
    <name type="scientific">Lysinibacillus xylanilyticus</name>
    <dbReference type="NCBI Taxonomy" id="582475"/>
    <lineage>
        <taxon>Bacteria</taxon>
        <taxon>Bacillati</taxon>
        <taxon>Bacillota</taxon>
        <taxon>Bacilli</taxon>
        <taxon>Bacillales</taxon>
        <taxon>Bacillaceae</taxon>
        <taxon>Lysinibacillus</taxon>
    </lineage>
</organism>
<feature type="non-terminal residue" evidence="2">
    <location>
        <position position="1"/>
    </location>
</feature>
<dbReference type="Gene3D" id="1.20.120.20">
    <property type="entry name" value="Apolipoprotein"/>
    <property type="match status" value="1"/>
</dbReference>
<dbReference type="PANTHER" id="PTHR37813:SF1">
    <property type="entry name" value="FELS-2 PROPHAGE PROTEIN"/>
    <property type="match status" value="1"/>
</dbReference>
<name>A0A2M9PW91_9BACI</name>
<protein>
    <recommendedName>
        <fullName evidence="4">Phage tail tape measure protein</fullName>
    </recommendedName>
</protein>
<feature type="coiled-coil region" evidence="1">
    <location>
        <begin position="468"/>
        <end position="495"/>
    </location>
</feature>